<dbReference type="Proteomes" id="UP001209570">
    <property type="component" value="Unassembled WGS sequence"/>
</dbReference>
<evidence type="ECO:0000256" key="1">
    <source>
        <dbReference type="SAM" id="MobiDB-lite"/>
    </source>
</evidence>
<feature type="compositionally biased region" description="Basic residues" evidence="1">
    <location>
        <begin position="11"/>
        <end position="25"/>
    </location>
</feature>
<accession>A0AAD5Q486</accession>
<dbReference type="AlphaFoldDB" id="A0AAD5Q486"/>
<keyword evidence="3" id="KW-1185">Reference proteome</keyword>
<reference evidence="2" key="1">
    <citation type="submission" date="2021-12" db="EMBL/GenBank/DDBJ databases">
        <title>Prjna785345.</title>
        <authorList>
            <person name="Rujirawat T."/>
            <person name="Krajaejun T."/>
        </authorList>
    </citation>
    <scope>NUCLEOTIDE SEQUENCE</scope>
    <source>
        <strain evidence="2">Pi057C3</strain>
    </source>
</reference>
<evidence type="ECO:0000313" key="2">
    <source>
        <dbReference type="EMBL" id="KAJ0392930.1"/>
    </source>
</evidence>
<name>A0AAD5Q486_PYTIN</name>
<protein>
    <submittedName>
        <fullName evidence="2">Uncharacterized protein</fullName>
    </submittedName>
</protein>
<feature type="region of interest" description="Disordered" evidence="1">
    <location>
        <begin position="1"/>
        <end position="65"/>
    </location>
</feature>
<comment type="caution">
    <text evidence="2">The sequence shown here is derived from an EMBL/GenBank/DDBJ whole genome shotgun (WGS) entry which is preliminary data.</text>
</comment>
<evidence type="ECO:0000313" key="3">
    <source>
        <dbReference type="Proteomes" id="UP001209570"/>
    </source>
</evidence>
<dbReference type="EMBL" id="JAKCXM010000552">
    <property type="protein sequence ID" value="KAJ0392930.1"/>
    <property type="molecule type" value="Genomic_DNA"/>
</dbReference>
<sequence length="208" mass="22081">MAKKAAGGNKSKPKKHAPNAKKKSSQFKALGKQQTRQAVVVSEKKPASSGNQKKPSSRHIPDEFRNFDERMAATSRKQGGIAAANKTVIAPPSFVMAAPTFQFNKPAPAPEPTREVEGFQGFLSAMQNNVFALLDDDDDENKATQQTAAAVPVPTFLRPATFSFQTNPNSASSNGGLTSLQRSLMGLHSASAIAVTSNSNSIAIDPDL</sequence>
<proteinExistence type="predicted"/>
<gene>
    <name evidence="2" type="ORF">P43SY_000104</name>
</gene>
<organism evidence="2 3">
    <name type="scientific">Pythium insidiosum</name>
    <name type="common">Pythiosis disease agent</name>
    <dbReference type="NCBI Taxonomy" id="114742"/>
    <lineage>
        <taxon>Eukaryota</taxon>
        <taxon>Sar</taxon>
        <taxon>Stramenopiles</taxon>
        <taxon>Oomycota</taxon>
        <taxon>Peronosporomycetes</taxon>
        <taxon>Pythiales</taxon>
        <taxon>Pythiaceae</taxon>
        <taxon>Pythium</taxon>
    </lineage>
</organism>